<organism evidence="2 3">
    <name type="scientific">Virgibacillus pantothenticus</name>
    <dbReference type="NCBI Taxonomy" id="1473"/>
    <lineage>
        <taxon>Bacteria</taxon>
        <taxon>Bacillati</taxon>
        <taxon>Bacillota</taxon>
        <taxon>Bacilli</taxon>
        <taxon>Bacillales</taxon>
        <taxon>Bacillaceae</taxon>
        <taxon>Virgibacillus</taxon>
    </lineage>
</organism>
<feature type="transmembrane region" description="Helical" evidence="1">
    <location>
        <begin position="47"/>
        <end position="72"/>
    </location>
</feature>
<dbReference type="EMBL" id="LGTO01000007">
    <property type="protein sequence ID" value="KNE19873.1"/>
    <property type="molecule type" value="Genomic_DNA"/>
</dbReference>
<reference evidence="3" key="1">
    <citation type="submission" date="2015-07" db="EMBL/GenBank/DDBJ databases">
        <title>Fjat-10053 dsm26.</title>
        <authorList>
            <person name="Liu B."/>
            <person name="Wang J."/>
            <person name="Zhu Y."/>
            <person name="Liu G."/>
            <person name="Chen Q."/>
            <person name="Chen Z."/>
            <person name="Lan J."/>
            <person name="Che J."/>
            <person name="Ge C."/>
            <person name="Shi H."/>
            <person name="Pan Z."/>
            <person name="Liu X."/>
        </authorList>
    </citation>
    <scope>NUCLEOTIDE SEQUENCE [LARGE SCALE GENOMIC DNA]</scope>
    <source>
        <strain evidence="3">DSM 26</strain>
    </source>
</reference>
<dbReference type="AlphaFoldDB" id="A0A0L0QNP9"/>
<gene>
    <name evidence="2" type="ORF">AFK71_15755</name>
</gene>
<evidence type="ECO:0000313" key="3">
    <source>
        <dbReference type="Proteomes" id="UP000036780"/>
    </source>
</evidence>
<keyword evidence="1" id="KW-0472">Membrane</keyword>
<name>A0A0L0QNP9_VIRPA</name>
<proteinExistence type="predicted"/>
<sequence>MKRLLLFSVSFVFCFLVLQISAGVMVTFLYEPDITEAWNASDGLSQSLVLQGSSVLLTIIFVLVSAVISYFIQRKVIKHSL</sequence>
<keyword evidence="1" id="KW-0812">Transmembrane</keyword>
<dbReference type="RefSeq" id="WP_050352431.1">
    <property type="nucleotide sequence ID" value="NZ_BOSN01000001.1"/>
</dbReference>
<evidence type="ECO:0000313" key="2">
    <source>
        <dbReference type="EMBL" id="KNE19873.1"/>
    </source>
</evidence>
<dbReference type="GeneID" id="66871036"/>
<keyword evidence="3" id="KW-1185">Reference proteome</keyword>
<dbReference type="Proteomes" id="UP000036780">
    <property type="component" value="Unassembled WGS sequence"/>
</dbReference>
<protein>
    <submittedName>
        <fullName evidence="2">Uncharacterized protein</fullName>
    </submittedName>
</protein>
<evidence type="ECO:0000256" key="1">
    <source>
        <dbReference type="SAM" id="Phobius"/>
    </source>
</evidence>
<dbReference type="PATRIC" id="fig|1473.5.peg.1825"/>
<keyword evidence="1" id="KW-1133">Transmembrane helix</keyword>
<accession>A0A0L0QNP9</accession>
<comment type="caution">
    <text evidence="2">The sequence shown here is derived from an EMBL/GenBank/DDBJ whole genome shotgun (WGS) entry which is preliminary data.</text>
</comment>